<organism evidence="1 2">
    <name type="scientific">Rhododendron molle</name>
    <name type="common">Chinese azalea</name>
    <name type="synonym">Azalea mollis</name>
    <dbReference type="NCBI Taxonomy" id="49168"/>
    <lineage>
        <taxon>Eukaryota</taxon>
        <taxon>Viridiplantae</taxon>
        <taxon>Streptophyta</taxon>
        <taxon>Embryophyta</taxon>
        <taxon>Tracheophyta</taxon>
        <taxon>Spermatophyta</taxon>
        <taxon>Magnoliopsida</taxon>
        <taxon>eudicotyledons</taxon>
        <taxon>Gunneridae</taxon>
        <taxon>Pentapetalae</taxon>
        <taxon>asterids</taxon>
        <taxon>Ericales</taxon>
        <taxon>Ericaceae</taxon>
        <taxon>Ericoideae</taxon>
        <taxon>Rhodoreae</taxon>
        <taxon>Rhododendron</taxon>
    </lineage>
</organism>
<gene>
    <name evidence="1" type="ORF">RHMOL_Rhmol04G0242700</name>
</gene>
<proteinExistence type="predicted"/>
<evidence type="ECO:0000313" key="1">
    <source>
        <dbReference type="EMBL" id="KAI8560273.1"/>
    </source>
</evidence>
<dbReference type="EMBL" id="CM046391">
    <property type="protein sequence ID" value="KAI8560273.1"/>
    <property type="molecule type" value="Genomic_DNA"/>
</dbReference>
<keyword evidence="2" id="KW-1185">Reference proteome</keyword>
<evidence type="ECO:0000313" key="2">
    <source>
        <dbReference type="Proteomes" id="UP001062846"/>
    </source>
</evidence>
<dbReference type="Proteomes" id="UP001062846">
    <property type="component" value="Chromosome 4"/>
</dbReference>
<reference evidence="1" key="1">
    <citation type="submission" date="2022-02" db="EMBL/GenBank/DDBJ databases">
        <title>Plant Genome Project.</title>
        <authorList>
            <person name="Zhang R.-G."/>
        </authorList>
    </citation>
    <scope>NUCLEOTIDE SEQUENCE</scope>
    <source>
        <strain evidence="1">AT1</strain>
    </source>
</reference>
<accession>A0ACC0P6C0</accession>
<sequence>MESHAHLFFDCQFSSSIWQQILSRNGITRSILPLSHELEWAVHYIKGKGLRNSLYKLSLAASIYHIWGERNLRFFQGKSRDVATVSLTIFNSIQAKANSWATVKLSAQN</sequence>
<comment type="caution">
    <text evidence="1">The sequence shown here is derived from an EMBL/GenBank/DDBJ whole genome shotgun (WGS) entry which is preliminary data.</text>
</comment>
<name>A0ACC0P6C0_RHOML</name>
<protein>
    <submittedName>
        <fullName evidence="1">Uncharacterized protein</fullName>
    </submittedName>
</protein>